<feature type="compositionally biased region" description="Polar residues" evidence="2">
    <location>
        <begin position="254"/>
        <end position="263"/>
    </location>
</feature>
<feature type="compositionally biased region" description="Acidic residues" evidence="2">
    <location>
        <begin position="124"/>
        <end position="165"/>
    </location>
</feature>
<feature type="compositionally biased region" description="Basic and acidic residues" evidence="2">
    <location>
        <begin position="203"/>
        <end position="216"/>
    </location>
</feature>
<feature type="compositionally biased region" description="Acidic residues" evidence="2">
    <location>
        <begin position="173"/>
        <end position="182"/>
    </location>
</feature>
<evidence type="ECO:0000313" key="5">
    <source>
        <dbReference type="Proteomes" id="UP000281128"/>
    </source>
</evidence>
<gene>
    <name evidence="4" type="ORF">D6850_14260</name>
</gene>
<dbReference type="InterPro" id="IPR036737">
    <property type="entry name" value="OmpA-like_sf"/>
</dbReference>
<dbReference type="CDD" id="cd07185">
    <property type="entry name" value="OmpA_C-like"/>
    <property type="match status" value="1"/>
</dbReference>
<dbReference type="InterPro" id="IPR006665">
    <property type="entry name" value="OmpA-like"/>
</dbReference>
<proteinExistence type="predicted"/>
<dbReference type="SUPFAM" id="SSF103088">
    <property type="entry name" value="OmpA-like"/>
    <property type="match status" value="1"/>
</dbReference>
<reference evidence="4 5" key="1">
    <citation type="submission" date="2018-09" db="EMBL/GenBank/DDBJ databases">
        <title>Roseovarius spongiae sp. nov., isolated from a marine sponge.</title>
        <authorList>
            <person name="Zhuang L."/>
            <person name="Luo L."/>
        </authorList>
    </citation>
    <scope>NUCLEOTIDE SEQUENCE [LARGE SCALE GENOMIC DNA]</scope>
    <source>
        <strain evidence="4 5">HN-E21</strain>
    </source>
</reference>
<comment type="caution">
    <text evidence="4">The sequence shown here is derived from an EMBL/GenBank/DDBJ whole genome shotgun (WGS) entry which is preliminary data.</text>
</comment>
<dbReference type="AlphaFoldDB" id="A0A3A8ARE7"/>
<keyword evidence="5" id="KW-1185">Reference proteome</keyword>
<evidence type="ECO:0000256" key="2">
    <source>
        <dbReference type="SAM" id="MobiDB-lite"/>
    </source>
</evidence>
<feature type="region of interest" description="Disordered" evidence="2">
    <location>
        <begin position="1"/>
        <end position="266"/>
    </location>
</feature>
<dbReference type="PANTHER" id="PTHR30329">
    <property type="entry name" value="STATOR ELEMENT OF FLAGELLAR MOTOR COMPLEX"/>
    <property type="match status" value="1"/>
</dbReference>
<feature type="domain" description="OmpA-like" evidence="3">
    <location>
        <begin position="440"/>
        <end position="560"/>
    </location>
</feature>
<sequence length="562" mass="59298">METETEAETEAEVEADTAGQADSDAQAQTDAEATAAEAADGSEEANPDAAGQAAEDAPEGSGDAQADSGQTTGEANSDDVQSGDEDATGADAQAEAAETIEDQTEADTADATDAETTEAQAEADTADGAEAETEAQAEAETNDGAEAETEGQAEAETADGTETETTEGQTEAEVTETTDDADAGQTEAAETDAGEAGGEQLSDAERQALEQERAEQEAAAAASEDAATEEAEVETQTVTEEDVRSSAEEFATDVTGNAQATASSEDEGLSNLEKALLLGAGAAVVGAILSNGDKVVSNSGDRIVVERDGQLRVLKNDDELLRRPGAQVRTQTFQDGSTRSTVDYEDGSQIVTVRAADGTVLRRTLIRASDGQEVVLFDDTKKAEPIDFDRLPSMETISARQRDVTLDDRAALQDALQRVKLADVDRTFSLRQVRDYKRVRALAPVIELDAITFETGSAAIRPDQAEALADLGKTMRELVKENPRAIFLVEGHTDAIGDATYNLALSDRRAETVALALTEYFDVPPQNLITQGYGESDLKVRTLQAERANRRAAVRNITHLLH</sequence>
<evidence type="ECO:0000313" key="4">
    <source>
        <dbReference type="EMBL" id="RKF13460.1"/>
    </source>
</evidence>
<dbReference type="InterPro" id="IPR050330">
    <property type="entry name" value="Bact_OuterMem_StrucFunc"/>
</dbReference>
<name>A0A3A8ARE7_9RHOB</name>
<organism evidence="4 5">
    <name type="scientific">Roseovarius spongiae</name>
    <dbReference type="NCBI Taxonomy" id="2320272"/>
    <lineage>
        <taxon>Bacteria</taxon>
        <taxon>Pseudomonadati</taxon>
        <taxon>Pseudomonadota</taxon>
        <taxon>Alphaproteobacteria</taxon>
        <taxon>Rhodobacterales</taxon>
        <taxon>Roseobacteraceae</taxon>
        <taxon>Roseovarius</taxon>
    </lineage>
</organism>
<protein>
    <submittedName>
        <fullName evidence="4">OmpA family protein</fullName>
    </submittedName>
</protein>
<accession>A0A3A8ARE7</accession>
<feature type="compositionally biased region" description="Acidic residues" evidence="2">
    <location>
        <begin position="98"/>
        <end position="116"/>
    </location>
</feature>
<dbReference type="Pfam" id="PF00691">
    <property type="entry name" value="OmpA"/>
    <property type="match status" value="1"/>
</dbReference>
<feature type="compositionally biased region" description="Acidic residues" evidence="2">
    <location>
        <begin position="1"/>
        <end position="15"/>
    </location>
</feature>
<dbReference type="EMBL" id="RAPE01000004">
    <property type="protein sequence ID" value="RKF13460.1"/>
    <property type="molecule type" value="Genomic_DNA"/>
</dbReference>
<dbReference type="PROSITE" id="PS51123">
    <property type="entry name" value="OMPA_2"/>
    <property type="match status" value="1"/>
</dbReference>
<evidence type="ECO:0000256" key="1">
    <source>
        <dbReference type="PROSITE-ProRule" id="PRU00473"/>
    </source>
</evidence>
<dbReference type="Gene3D" id="3.30.1330.60">
    <property type="entry name" value="OmpA-like domain"/>
    <property type="match status" value="1"/>
</dbReference>
<feature type="compositionally biased region" description="Low complexity" evidence="2">
    <location>
        <begin position="16"/>
        <end position="39"/>
    </location>
</feature>
<dbReference type="PANTHER" id="PTHR30329:SF21">
    <property type="entry name" value="LIPOPROTEIN YIAD-RELATED"/>
    <property type="match status" value="1"/>
</dbReference>
<keyword evidence="1" id="KW-0472">Membrane</keyword>
<feature type="compositionally biased region" description="Polar residues" evidence="2">
    <location>
        <begin position="67"/>
        <end position="80"/>
    </location>
</feature>
<evidence type="ECO:0000259" key="3">
    <source>
        <dbReference type="PROSITE" id="PS51123"/>
    </source>
</evidence>
<dbReference type="GO" id="GO:0016020">
    <property type="term" value="C:membrane"/>
    <property type="evidence" value="ECO:0007669"/>
    <property type="project" value="UniProtKB-UniRule"/>
</dbReference>
<dbReference type="Proteomes" id="UP000281128">
    <property type="component" value="Unassembled WGS sequence"/>
</dbReference>